<keyword evidence="2" id="KW-0813">Transport</keyword>
<dbReference type="RefSeq" id="WP_260992510.1">
    <property type="nucleotide sequence ID" value="NZ_JAODWD010000002.1"/>
</dbReference>
<protein>
    <submittedName>
        <fullName evidence="11">ATP-binding cassette domain-containing protein</fullName>
    </submittedName>
</protein>
<dbReference type="SUPFAM" id="SSF52540">
    <property type="entry name" value="P-loop containing nucleoside triphosphate hydrolases"/>
    <property type="match status" value="1"/>
</dbReference>
<keyword evidence="5 11" id="KW-0067">ATP-binding</keyword>
<organism evidence="11 12">
    <name type="scientific">Mycobacterium deserti</name>
    <dbReference type="NCBI Taxonomy" id="2978347"/>
    <lineage>
        <taxon>Bacteria</taxon>
        <taxon>Bacillati</taxon>
        <taxon>Actinomycetota</taxon>
        <taxon>Actinomycetes</taxon>
        <taxon>Mycobacteriales</taxon>
        <taxon>Mycobacteriaceae</taxon>
        <taxon>Mycobacterium</taxon>
    </lineage>
</organism>
<dbReference type="PROSITE" id="PS50893">
    <property type="entry name" value="ABC_TRANSPORTER_2"/>
    <property type="match status" value="1"/>
</dbReference>
<evidence type="ECO:0000256" key="3">
    <source>
        <dbReference type="ARBA" id="ARBA00022475"/>
    </source>
</evidence>
<evidence type="ECO:0000256" key="8">
    <source>
        <dbReference type="ARBA" id="ARBA00023251"/>
    </source>
</evidence>
<evidence type="ECO:0000256" key="4">
    <source>
        <dbReference type="ARBA" id="ARBA00022741"/>
    </source>
</evidence>
<evidence type="ECO:0000313" key="11">
    <source>
        <dbReference type="EMBL" id="MCT7658461.1"/>
    </source>
</evidence>
<evidence type="ECO:0000256" key="1">
    <source>
        <dbReference type="ARBA" id="ARBA00004413"/>
    </source>
</evidence>
<evidence type="ECO:0000256" key="7">
    <source>
        <dbReference type="ARBA" id="ARBA00023136"/>
    </source>
</evidence>
<evidence type="ECO:0000259" key="10">
    <source>
        <dbReference type="PROSITE" id="PS50893"/>
    </source>
</evidence>
<keyword evidence="6" id="KW-1278">Translocase</keyword>
<dbReference type="EMBL" id="JAODWD010000002">
    <property type="protein sequence ID" value="MCT7658461.1"/>
    <property type="molecule type" value="Genomic_DNA"/>
</dbReference>
<sequence length="317" mass="33516">MADYAIELDAVTKRFGEYDALRGVTFSAATGSVLGVLGPNGAGKTTTINILSTLIKPSTGRAAVAGFDVEKQAGKVRESIGLTGQYAAIDHLLTGRENLVLFGRMRGLNRRAARERADELLATFSLTDARDKRVSTYSGGMRRRVDIACGLVVPPKVVFLDEPTTGLDPRSRREVWELVGSLSSQGITTLLTTQYLEEADALSDSIVVIDRGEVIADGTAEELKHRVGGSYCQVTPVNPADAPRIVAALDGIGGLEFDGEAGTVSVPAPDGFATMSEVFGRVGALDVELTDISLRKPSLDEVFFKLTGAPAPSTADA</sequence>
<keyword evidence="8" id="KW-0046">Antibiotic resistance</keyword>
<dbReference type="InterPro" id="IPR050763">
    <property type="entry name" value="ABC_transporter_ATP-binding"/>
</dbReference>
<dbReference type="InterPro" id="IPR027417">
    <property type="entry name" value="P-loop_NTPase"/>
</dbReference>
<dbReference type="NCBIfam" id="TIGR01188">
    <property type="entry name" value="drrA"/>
    <property type="match status" value="1"/>
</dbReference>
<dbReference type="InterPro" id="IPR005894">
    <property type="entry name" value="DrrA"/>
</dbReference>
<comment type="caution">
    <text evidence="11">The sequence shown here is derived from an EMBL/GenBank/DDBJ whole genome shotgun (WGS) entry which is preliminary data.</text>
</comment>
<dbReference type="PROSITE" id="PS00211">
    <property type="entry name" value="ABC_TRANSPORTER_1"/>
    <property type="match status" value="1"/>
</dbReference>
<dbReference type="InterPro" id="IPR003439">
    <property type="entry name" value="ABC_transporter-like_ATP-bd"/>
</dbReference>
<dbReference type="Pfam" id="PF00005">
    <property type="entry name" value="ABC_tran"/>
    <property type="match status" value="1"/>
</dbReference>
<keyword evidence="4" id="KW-0547">Nucleotide-binding</keyword>
<dbReference type="InterPro" id="IPR003593">
    <property type="entry name" value="AAA+_ATPase"/>
</dbReference>
<keyword evidence="3" id="KW-1003">Cell membrane</keyword>
<reference evidence="12" key="1">
    <citation type="submission" date="2023-07" db="EMBL/GenBank/DDBJ databases">
        <authorList>
            <person name="Deng Y."/>
            <person name="Zhang Y.-Q."/>
        </authorList>
    </citation>
    <scope>NUCLEOTIDE SEQUENCE [LARGE SCALE GENOMIC DNA]</scope>
    <source>
        <strain evidence="12">CPCC 205710</strain>
    </source>
</reference>
<keyword evidence="12" id="KW-1185">Reference proteome</keyword>
<dbReference type="SMART" id="SM00382">
    <property type="entry name" value="AAA"/>
    <property type="match status" value="1"/>
</dbReference>
<name>A0ABT2M870_9MYCO</name>
<dbReference type="InterPro" id="IPR017871">
    <property type="entry name" value="ABC_transporter-like_CS"/>
</dbReference>
<evidence type="ECO:0000256" key="6">
    <source>
        <dbReference type="ARBA" id="ARBA00022967"/>
    </source>
</evidence>
<dbReference type="PANTHER" id="PTHR42711">
    <property type="entry name" value="ABC TRANSPORTER ATP-BINDING PROTEIN"/>
    <property type="match status" value="1"/>
</dbReference>
<comment type="similarity">
    <text evidence="9">Belongs to the ABC transporter superfamily. Drug exporter-1 (DrugE1) (TC 3.A.1.105) family.</text>
</comment>
<dbReference type="Proteomes" id="UP001206639">
    <property type="component" value="Unassembled WGS sequence"/>
</dbReference>
<feature type="domain" description="ABC transporter" evidence="10">
    <location>
        <begin position="6"/>
        <end position="236"/>
    </location>
</feature>
<dbReference type="GO" id="GO:0005524">
    <property type="term" value="F:ATP binding"/>
    <property type="evidence" value="ECO:0007669"/>
    <property type="project" value="UniProtKB-KW"/>
</dbReference>
<dbReference type="PANTHER" id="PTHR42711:SF19">
    <property type="entry name" value="DOXORUBICIN RESISTANCE ATP-BINDING PROTEIN DRRA"/>
    <property type="match status" value="1"/>
</dbReference>
<comment type="subcellular location">
    <subcellularLocation>
        <location evidence="1">Cell membrane</location>
        <topology evidence="1">Peripheral membrane protein</topology>
        <orientation evidence="1">Cytoplasmic side</orientation>
    </subcellularLocation>
</comment>
<accession>A0ABT2M870</accession>
<evidence type="ECO:0000256" key="5">
    <source>
        <dbReference type="ARBA" id="ARBA00022840"/>
    </source>
</evidence>
<evidence type="ECO:0000256" key="9">
    <source>
        <dbReference type="ARBA" id="ARBA00049985"/>
    </source>
</evidence>
<evidence type="ECO:0000313" key="12">
    <source>
        <dbReference type="Proteomes" id="UP001206639"/>
    </source>
</evidence>
<evidence type="ECO:0000256" key="2">
    <source>
        <dbReference type="ARBA" id="ARBA00022448"/>
    </source>
</evidence>
<dbReference type="Gene3D" id="3.40.50.300">
    <property type="entry name" value="P-loop containing nucleotide triphosphate hydrolases"/>
    <property type="match status" value="1"/>
</dbReference>
<proteinExistence type="inferred from homology"/>
<keyword evidence="7" id="KW-0472">Membrane</keyword>
<gene>
    <name evidence="11" type="ORF">N4S67_08515</name>
</gene>